<evidence type="ECO:0000313" key="1">
    <source>
        <dbReference type="EMBL" id="RZB31378.1"/>
    </source>
</evidence>
<reference evidence="2" key="1">
    <citation type="submission" date="2019-01" db="EMBL/GenBank/DDBJ databases">
        <title>Anaerobic oxidation of ethane by archaea from a marine hydrocarbon seep.</title>
        <authorList>
            <person name="Musat F."/>
        </authorList>
    </citation>
    <scope>NUCLEOTIDE SEQUENCE [LARGE SCALE GENOMIC DNA]</scope>
</reference>
<protein>
    <submittedName>
        <fullName evidence="1">Uncharacterized protein</fullName>
    </submittedName>
</protein>
<organism evidence="1 2">
    <name type="scientific">Candidatus Argoarchaeum ethanivorans</name>
    <dbReference type="NCBI Taxonomy" id="2608793"/>
    <lineage>
        <taxon>Archaea</taxon>
        <taxon>Methanobacteriati</taxon>
        <taxon>Methanobacteriota</taxon>
        <taxon>Stenosarchaea group</taxon>
        <taxon>Methanomicrobia</taxon>
        <taxon>Methanosarcinales</taxon>
        <taxon>Methanosarcinales incertae sedis</taxon>
        <taxon>GOM Arc I cluster</taxon>
        <taxon>Candidatus Argoarchaeum</taxon>
    </lineage>
</organism>
<evidence type="ECO:0000313" key="2">
    <source>
        <dbReference type="Proteomes" id="UP000291831"/>
    </source>
</evidence>
<comment type="caution">
    <text evidence="1">The sequence shown here is derived from an EMBL/GenBank/DDBJ whole genome shotgun (WGS) entry which is preliminary data.</text>
</comment>
<dbReference type="EMBL" id="RPGO01000017">
    <property type="protein sequence ID" value="RZB31378.1"/>
    <property type="molecule type" value="Genomic_DNA"/>
</dbReference>
<dbReference type="Proteomes" id="UP000291831">
    <property type="component" value="Unassembled WGS sequence"/>
</dbReference>
<dbReference type="AlphaFoldDB" id="A0A8B3S2E6"/>
<proteinExistence type="predicted"/>
<name>A0A8B3S2E6_9EURY</name>
<sequence>MPEQGDRIVLWRNTIQLFYQYNRPGFAGPFKAAGFRYNVEPLFLSSEQGEKLEPDIVASCETGWLILELTTEPKSKEPKLDRYRSIDPRYLNQYGLSIHDGEPDVMTSRLSDNVDDGPYCQITVDNILKIQKEEYLHNQRLKDELIKAEGMDLRRLPELPITIIPEMVGKGGELRRGLIEIVMQIFDPNSDGKTPVQLVDDGLERLSDKIQPAMISKLISKVNNAMEDLIQNHLSEYLEFENGRYRATDKFKTHHKTMEFIALRLKEWAGIPQSIQLRLKGA</sequence>
<accession>A0A8B3S2E6</accession>
<gene>
    <name evidence="1" type="ORF">AEth_00708</name>
</gene>